<feature type="chain" id="PRO_5035917550" evidence="2">
    <location>
        <begin position="22"/>
        <end position="714"/>
    </location>
</feature>
<dbReference type="OrthoDB" id="5855801at2759"/>
<evidence type="ECO:0000313" key="4">
    <source>
        <dbReference type="Proteomes" id="UP000835052"/>
    </source>
</evidence>
<keyword evidence="2" id="KW-0732">Signal</keyword>
<dbReference type="InterPro" id="IPR036383">
    <property type="entry name" value="TSP1_rpt_sf"/>
</dbReference>
<feature type="compositionally biased region" description="Basic and acidic residues" evidence="1">
    <location>
        <begin position="392"/>
        <end position="408"/>
    </location>
</feature>
<gene>
    <name evidence="3" type="ORF">CAUJ_LOCUS8319</name>
</gene>
<feature type="region of interest" description="Disordered" evidence="1">
    <location>
        <begin position="392"/>
        <end position="493"/>
    </location>
</feature>
<feature type="compositionally biased region" description="Low complexity" evidence="1">
    <location>
        <begin position="179"/>
        <end position="207"/>
    </location>
</feature>
<feature type="region of interest" description="Disordered" evidence="1">
    <location>
        <begin position="177"/>
        <end position="280"/>
    </location>
</feature>
<keyword evidence="4" id="KW-1185">Reference proteome</keyword>
<dbReference type="Proteomes" id="UP000835052">
    <property type="component" value="Unassembled WGS sequence"/>
</dbReference>
<evidence type="ECO:0000256" key="1">
    <source>
        <dbReference type="SAM" id="MobiDB-lite"/>
    </source>
</evidence>
<dbReference type="AlphaFoldDB" id="A0A8S1HGE4"/>
<dbReference type="InterPro" id="IPR052293">
    <property type="entry name" value="SRRP"/>
</dbReference>
<comment type="caution">
    <text evidence="3">The sequence shown here is derived from an EMBL/GenBank/DDBJ whole genome shotgun (WGS) entry which is preliminary data.</text>
</comment>
<reference evidence="3" key="1">
    <citation type="submission" date="2020-10" db="EMBL/GenBank/DDBJ databases">
        <authorList>
            <person name="Kikuchi T."/>
        </authorList>
    </citation>
    <scope>NUCLEOTIDE SEQUENCE</scope>
    <source>
        <strain evidence="3">NKZ352</strain>
    </source>
</reference>
<name>A0A8S1HGE4_9PELO</name>
<evidence type="ECO:0000313" key="3">
    <source>
        <dbReference type="EMBL" id="CAD6192400.1"/>
    </source>
</evidence>
<accession>A0A8S1HGE4</accession>
<protein>
    <submittedName>
        <fullName evidence="3">Uncharacterized protein</fullName>
    </submittedName>
</protein>
<feature type="region of interest" description="Disordered" evidence="1">
    <location>
        <begin position="297"/>
        <end position="318"/>
    </location>
</feature>
<dbReference type="PANTHER" id="PTHR12239">
    <property type="entry name" value="PROTEIN CBG20215-RELATED"/>
    <property type="match status" value="1"/>
</dbReference>
<evidence type="ECO:0000256" key="2">
    <source>
        <dbReference type="SAM" id="SignalP"/>
    </source>
</evidence>
<organism evidence="3 4">
    <name type="scientific">Caenorhabditis auriculariae</name>
    <dbReference type="NCBI Taxonomy" id="2777116"/>
    <lineage>
        <taxon>Eukaryota</taxon>
        <taxon>Metazoa</taxon>
        <taxon>Ecdysozoa</taxon>
        <taxon>Nematoda</taxon>
        <taxon>Chromadorea</taxon>
        <taxon>Rhabditida</taxon>
        <taxon>Rhabditina</taxon>
        <taxon>Rhabditomorpha</taxon>
        <taxon>Rhabditoidea</taxon>
        <taxon>Rhabditidae</taxon>
        <taxon>Peloderinae</taxon>
        <taxon>Caenorhabditis</taxon>
    </lineage>
</organism>
<dbReference type="InterPro" id="IPR000884">
    <property type="entry name" value="TSP1_rpt"/>
</dbReference>
<dbReference type="SUPFAM" id="SSF82895">
    <property type="entry name" value="TSP-1 type 1 repeat"/>
    <property type="match status" value="1"/>
</dbReference>
<dbReference type="PROSITE" id="PS50092">
    <property type="entry name" value="TSP1"/>
    <property type="match status" value="1"/>
</dbReference>
<proteinExistence type="predicted"/>
<dbReference type="PANTHER" id="PTHR12239:SF41">
    <property type="entry name" value="MEMBRANE ASSOCIATED PROTEIN, PUTATIVE-RELATED"/>
    <property type="match status" value="1"/>
</dbReference>
<sequence length="714" mass="82744">MLRPVVLHILLLVFFTDQAAAQYDPVISSSWSMWSPWSFCSNNLMIRVRACSTVRGYKCAGHNKEFQSCSSAPPKRNQLDYDHQDPEAVDREMAMRQLYQDYEPGVPDNVEFVPKVPLMTRGGRPFMETRPAVPTTTTRPEPIEQIAQRFANSETSNLSVIPPQRNDDNFAVINMKEPSSTSSSTTTSEPIKTTTASEGEEVPASAEPGKEEEEEKLSLEERRGLEDVKSALEERLAEKERLLEEERRRQEEEERILEERRRQEEQKLQEERQALEAQKRQEEQRLAVERRLQKEKKLQEDQRRLQEEQGRLQEEQKVREEQRRLQEELKLQEEQRRLQAGLKLQEEQRRLQAGLKLQEEQRRLQQEEQLQEEQLRKLQEQERLQEEEKLQKERLQDKKRVQQEEQLQKELQLQEDGRRQEERRLSEERRLQVEHQLREDQRHQEDQRRIQEEVALKSRLEEAGRRVASQNSDFSLSDHEFSEKFGQSREPELSFGKPVVHLEDSEATSDSFPIEAEPESDFSGSTHSVGSYAIGKEPSVELPKFSIAHRAELPEVRRAPTQPSTSVAHVELPMSMIPEVVAPAPVHLVTANQKLRSMPRFMGEMKAYPRKVVPTTTTVPTPSPATSVKPNQLTVEITSAPTKKKLRKTKTRRLKKLNRRGRMKVVAVVPTDATMVTEAPNEQKMSQNSNNIGRRVAGEASVTTEVIIFKFGSE</sequence>
<feature type="signal peptide" evidence="2">
    <location>
        <begin position="1"/>
        <end position="21"/>
    </location>
</feature>
<dbReference type="EMBL" id="CAJGYM010000027">
    <property type="protein sequence ID" value="CAD6192400.1"/>
    <property type="molecule type" value="Genomic_DNA"/>
</dbReference>
<feature type="compositionally biased region" description="Basic and acidic residues" evidence="1">
    <location>
        <begin position="216"/>
        <end position="280"/>
    </location>
</feature>
<feature type="compositionally biased region" description="Basic and acidic residues" evidence="1">
    <location>
        <begin position="476"/>
        <end position="492"/>
    </location>
</feature>
<feature type="compositionally biased region" description="Basic and acidic residues" evidence="1">
    <location>
        <begin position="415"/>
        <end position="465"/>
    </location>
</feature>